<protein>
    <submittedName>
        <fullName evidence="1">Uncharacterized protein</fullName>
    </submittedName>
</protein>
<name>A0AAN8VE37_9MAGN</name>
<gene>
    <name evidence="1" type="ORF">RJ641_003617</name>
</gene>
<proteinExistence type="predicted"/>
<comment type="caution">
    <text evidence="1">The sequence shown here is derived from an EMBL/GenBank/DDBJ whole genome shotgun (WGS) entry which is preliminary data.</text>
</comment>
<evidence type="ECO:0000313" key="1">
    <source>
        <dbReference type="EMBL" id="KAK6931824.1"/>
    </source>
</evidence>
<organism evidence="1 2">
    <name type="scientific">Dillenia turbinata</name>
    <dbReference type="NCBI Taxonomy" id="194707"/>
    <lineage>
        <taxon>Eukaryota</taxon>
        <taxon>Viridiplantae</taxon>
        <taxon>Streptophyta</taxon>
        <taxon>Embryophyta</taxon>
        <taxon>Tracheophyta</taxon>
        <taxon>Spermatophyta</taxon>
        <taxon>Magnoliopsida</taxon>
        <taxon>eudicotyledons</taxon>
        <taxon>Gunneridae</taxon>
        <taxon>Pentapetalae</taxon>
        <taxon>Dilleniales</taxon>
        <taxon>Dilleniaceae</taxon>
        <taxon>Dillenia</taxon>
    </lineage>
</organism>
<dbReference type="Proteomes" id="UP001370490">
    <property type="component" value="Unassembled WGS sequence"/>
</dbReference>
<evidence type="ECO:0000313" key="2">
    <source>
        <dbReference type="Proteomes" id="UP001370490"/>
    </source>
</evidence>
<dbReference type="AlphaFoldDB" id="A0AAN8VE37"/>
<sequence>MEIMQREPLFPGKDYMQQLGLIVQLNLVEKEQKSIYILQGQENEVMSKMIGLKNYHEQILRFSPYMDLLN</sequence>
<accession>A0AAN8VE37</accession>
<dbReference type="EMBL" id="JBAMMX010000011">
    <property type="protein sequence ID" value="KAK6931824.1"/>
    <property type="molecule type" value="Genomic_DNA"/>
</dbReference>
<keyword evidence="2" id="KW-1185">Reference proteome</keyword>
<reference evidence="1 2" key="1">
    <citation type="submission" date="2023-12" db="EMBL/GenBank/DDBJ databases">
        <title>A high-quality genome assembly for Dillenia turbinata (Dilleniales).</title>
        <authorList>
            <person name="Chanderbali A."/>
        </authorList>
    </citation>
    <scope>NUCLEOTIDE SEQUENCE [LARGE SCALE GENOMIC DNA]</scope>
    <source>
        <strain evidence="1">LSX21</strain>
        <tissue evidence="1">Leaf</tissue>
    </source>
</reference>